<protein>
    <recommendedName>
        <fullName evidence="3">Peptidase A2 domain-containing protein</fullName>
    </recommendedName>
</protein>
<dbReference type="PROSITE" id="PS00141">
    <property type="entry name" value="ASP_PROTEASE"/>
    <property type="match status" value="1"/>
</dbReference>
<keyword evidence="2" id="KW-1185">Reference proteome</keyword>
<dbReference type="InterPro" id="IPR001969">
    <property type="entry name" value="Aspartic_peptidase_AS"/>
</dbReference>
<dbReference type="Pfam" id="PF13975">
    <property type="entry name" value="gag-asp_proteas"/>
    <property type="match status" value="1"/>
</dbReference>
<dbReference type="EMBL" id="CP017147">
    <property type="protein sequence ID" value="AOO80078.1"/>
    <property type="molecule type" value="Genomic_DNA"/>
</dbReference>
<name>A0A1D7TY72_9HYPH</name>
<reference evidence="1 2" key="1">
    <citation type="journal article" date="2015" name="Antonie Van Leeuwenhoek">
        <title>Bosea vaviloviae sp. nov., a new species of slow-growing rhizobia isolated from nodules of the relict species Vavilovia formosa (Stev.) Fed.</title>
        <authorList>
            <person name="Safronova V.I."/>
            <person name="Kuznetsova I.G."/>
            <person name="Sazanova A.L."/>
            <person name="Kimeklis A.K."/>
            <person name="Belimov A.A."/>
            <person name="Andronov E.E."/>
            <person name="Pinaev A.G."/>
            <person name="Chizhevskaya E.P."/>
            <person name="Pukhaev A.R."/>
            <person name="Popov K.P."/>
            <person name="Willems A."/>
            <person name="Tikhonovich I.A."/>
        </authorList>
    </citation>
    <scope>NUCLEOTIDE SEQUENCE [LARGE SCALE GENOMIC DNA]</scope>
    <source>
        <strain evidence="1 2">Vaf18</strain>
    </source>
</reference>
<dbReference type="Gene3D" id="2.40.70.10">
    <property type="entry name" value="Acid Proteases"/>
    <property type="match status" value="1"/>
</dbReference>
<dbReference type="KEGG" id="bvv:BHK69_05955"/>
<accession>A0A1D7TY72</accession>
<dbReference type="STRING" id="1526658.BHK69_05955"/>
<dbReference type="AlphaFoldDB" id="A0A1D7TY72"/>
<dbReference type="InterPro" id="IPR034122">
    <property type="entry name" value="Retropepsin-like_bacterial"/>
</dbReference>
<evidence type="ECO:0008006" key="3">
    <source>
        <dbReference type="Google" id="ProtNLM"/>
    </source>
</evidence>
<proteinExistence type="predicted"/>
<dbReference type="InterPro" id="IPR011969">
    <property type="entry name" value="Clan_AA_Asp_peptidase_C"/>
</dbReference>
<evidence type="ECO:0000313" key="2">
    <source>
        <dbReference type="Proteomes" id="UP000094969"/>
    </source>
</evidence>
<dbReference type="GO" id="GO:0006508">
    <property type="term" value="P:proteolysis"/>
    <property type="evidence" value="ECO:0007669"/>
    <property type="project" value="InterPro"/>
</dbReference>
<evidence type="ECO:0000313" key="1">
    <source>
        <dbReference type="EMBL" id="AOO80078.1"/>
    </source>
</evidence>
<dbReference type="CDD" id="cd05483">
    <property type="entry name" value="retropepsin_like_bacteria"/>
    <property type="match status" value="1"/>
</dbReference>
<dbReference type="OrthoDB" id="7595324at2"/>
<dbReference type="InterPro" id="IPR021109">
    <property type="entry name" value="Peptidase_aspartic_dom_sf"/>
</dbReference>
<dbReference type="RefSeq" id="WP_069689299.1">
    <property type="nucleotide sequence ID" value="NZ_CP017147.1"/>
</dbReference>
<gene>
    <name evidence="1" type="ORF">BHK69_05955</name>
</gene>
<dbReference type="GO" id="GO:0004190">
    <property type="term" value="F:aspartic-type endopeptidase activity"/>
    <property type="evidence" value="ECO:0007669"/>
    <property type="project" value="InterPro"/>
</dbReference>
<dbReference type="NCBIfam" id="TIGR02281">
    <property type="entry name" value="clan_AA_DTGA"/>
    <property type="match status" value="1"/>
</dbReference>
<dbReference type="Proteomes" id="UP000094969">
    <property type="component" value="Chromosome"/>
</dbReference>
<dbReference type="SUPFAM" id="SSF50630">
    <property type="entry name" value="Acid proteases"/>
    <property type="match status" value="1"/>
</dbReference>
<organism evidence="1 2">
    <name type="scientific">Bosea vaviloviae</name>
    <dbReference type="NCBI Taxonomy" id="1526658"/>
    <lineage>
        <taxon>Bacteria</taxon>
        <taxon>Pseudomonadati</taxon>
        <taxon>Pseudomonadota</taxon>
        <taxon>Alphaproteobacteria</taxon>
        <taxon>Hyphomicrobiales</taxon>
        <taxon>Boseaceae</taxon>
        <taxon>Bosea</taxon>
    </lineage>
</organism>
<sequence>MAQRPIIWALGIAGAVIYSALSYSGRLADITGSAAPPVAMVATAGNRSTMAPKAAPQRPTLTVAADYRGHYVVHPMIDNYRVKMMVDTGASMVALTASDARALGIQLGPSDYKMIFNTANGVVKGARVNLREVRLGDILVRNVEAAVLPDGALSMSLLGTSFLGKLQGYEVQTGRMVLRG</sequence>